<gene>
    <name evidence="5" type="ORF">HDF25_002020</name>
</gene>
<protein>
    <submittedName>
        <fullName evidence="5">DNA-binding HxlR family transcriptional regulator</fullName>
    </submittedName>
</protein>
<dbReference type="Gene3D" id="1.10.10.10">
    <property type="entry name" value="Winged helix-like DNA-binding domain superfamily/Winged helix DNA-binding domain"/>
    <property type="match status" value="1"/>
</dbReference>
<feature type="domain" description="HTH hxlR-type" evidence="4">
    <location>
        <begin position="20"/>
        <end position="127"/>
    </location>
</feature>
<dbReference type="Proteomes" id="UP000521017">
    <property type="component" value="Unassembled WGS sequence"/>
</dbReference>
<accession>A0A7X0MIF6</accession>
<evidence type="ECO:0000313" key="5">
    <source>
        <dbReference type="EMBL" id="MBB6499876.1"/>
    </source>
</evidence>
<dbReference type="GO" id="GO:0003677">
    <property type="term" value="F:DNA binding"/>
    <property type="evidence" value="ECO:0007669"/>
    <property type="project" value="UniProtKB-KW"/>
</dbReference>
<dbReference type="RefSeq" id="WP_221450886.1">
    <property type="nucleotide sequence ID" value="NZ_JACHCC010000005.1"/>
</dbReference>
<dbReference type="SUPFAM" id="SSF46785">
    <property type="entry name" value="Winged helix' DNA-binding domain"/>
    <property type="match status" value="1"/>
</dbReference>
<evidence type="ECO:0000259" key="4">
    <source>
        <dbReference type="PROSITE" id="PS51118"/>
    </source>
</evidence>
<dbReference type="AlphaFoldDB" id="A0A7X0MIF6"/>
<dbReference type="EMBL" id="JACHCC010000005">
    <property type="protein sequence ID" value="MBB6499876.1"/>
    <property type="molecule type" value="Genomic_DNA"/>
</dbReference>
<comment type="caution">
    <text evidence="5">The sequence shown here is derived from an EMBL/GenBank/DDBJ whole genome shotgun (WGS) entry which is preliminary data.</text>
</comment>
<evidence type="ECO:0000313" key="6">
    <source>
        <dbReference type="Proteomes" id="UP000521017"/>
    </source>
</evidence>
<dbReference type="InterPro" id="IPR036390">
    <property type="entry name" value="WH_DNA-bd_sf"/>
</dbReference>
<proteinExistence type="predicted"/>
<dbReference type="PANTHER" id="PTHR33204:SF29">
    <property type="entry name" value="TRANSCRIPTIONAL REGULATOR"/>
    <property type="match status" value="1"/>
</dbReference>
<dbReference type="PROSITE" id="PS51118">
    <property type="entry name" value="HTH_HXLR"/>
    <property type="match status" value="1"/>
</dbReference>
<sequence length="128" mass="15120">MHHSTAHTMEENKIIKPYLCTYKDKEDIKYATDTLYVLSGKWRMYVIVAIYNGHHRYREIAKNISGITFAMLSRELESMELNKLIIRTEDPDFSKDVKYTLSAYCQSLYPLIESLIDWGKQHRRVIAI</sequence>
<evidence type="ECO:0000256" key="3">
    <source>
        <dbReference type="ARBA" id="ARBA00023163"/>
    </source>
</evidence>
<evidence type="ECO:0000256" key="2">
    <source>
        <dbReference type="ARBA" id="ARBA00023125"/>
    </source>
</evidence>
<keyword evidence="3" id="KW-0804">Transcription</keyword>
<name>A0A7X0MIF6_9SPHI</name>
<evidence type="ECO:0000256" key="1">
    <source>
        <dbReference type="ARBA" id="ARBA00023015"/>
    </source>
</evidence>
<keyword evidence="1" id="KW-0805">Transcription regulation</keyword>
<dbReference type="Pfam" id="PF01638">
    <property type="entry name" value="HxlR"/>
    <property type="match status" value="1"/>
</dbReference>
<dbReference type="InterPro" id="IPR002577">
    <property type="entry name" value="HTH_HxlR"/>
</dbReference>
<dbReference type="InterPro" id="IPR036388">
    <property type="entry name" value="WH-like_DNA-bd_sf"/>
</dbReference>
<keyword evidence="2 5" id="KW-0238">DNA-binding</keyword>
<organism evidence="5 6">
    <name type="scientific">Pedobacter cryoconitis</name>
    <dbReference type="NCBI Taxonomy" id="188932"/>
    <lineage>
        <taxon>Bacteria</taxon>
        <taxon>Pseudomonadati</taxon>
        <taxon>Bacteroidota</taxon>
        <taxon>Sphingobacteriia</taxon>
        <taxon>Sphingobacteriales</taxon>
        <taxon>Sphingobacteriaceae</taxon>
        <taxon>Pedobacter</taxon>
    </lineage>
</organism>
<reference evidence="5 6" key="1">
    <citation type="submission" date="2020-08" db="EMBL/GenBank/DDBJ databases">
        <title>Genomic Encyclopedia of Type Strains, Phase IV (KMG-V): Genome sequencing to study the core and pangenomes of soil and plant-associated prokaryotes.</title>
        <authorList>
            <person name="Whitman W."/>
        </authorList>
    </citation>
    <scope>NUCLEOTIDE SEQUENCE [LARGE SCALE GENOMIC DNA]</scope>
    <source>
        <strain evidence="5 6">M2T3</strain>
    </source>
</reference>
<dbReference type="PANTHER" id="PTHR33204">
    <property type="entry name" value="TRANSCRIPTIONAL REGULATOR, MARR FAMILY"/>
    <property type="match status" value="1"/>
</dbReference>